<comment type="caution">
    <text evidence="2">The sequence shown here is derived from an EMBL/GenBank/DDBJ whole genome shotgun (WGS) entry which is preliminary data.</text>
</comment>
<keyword evidence="3" id="KW-1185">Reference proteome</keyword>
<feature type="coiled-coil region" evidence="1">
    <location>
        <begin position="70"/>
        <end position="171"/>
    </location>
</feature>
<sequence>MDNDEGQNSKKCSLCKKSFGLMSKGKECKDCKKHFCNDHVTCIGEKIFLCIICEMEGIKSQTRTVIWDDIERINNETKEISEELAKIEKEKQEKICEIEKIERFLLEQRNLIEDSEKNLQNELDELKKKTEKARKAFEEANNILEINNTTEKEYLEQIEELQDKILQIEGQTISEKERKQQYGLEYENFNRKIRSGLKKGQLFNLLCERCKKLLNIDGEDITTK</sequence>
<dbReference type="InterPro" id="IPR011011">
    <property type="entry name" value="Znf_FYVE_PHD"/>
</dbReference>
<dbReference type="Proteomes" id="UP000187209">
    <property type="component" value="Unassembled WGS sequence"/>
</dbReference>
<protein>
    <recommendedName>
        <fullName evidence="4">FYVE-type domain-containing protein</fullName>
    </recommendedName>
</protein>
<proteinExistence type="predicted"/>
<reference evidence="2 3" key="1">
    <citation type="submission" date="2016-11" db="EMBL/GenBank/DDBJ databases">
        <title>The macronuclear genome of Stentor coeruleus: a giant cell with tiny introns.</title>
        <authorList>
            <person name="Slabodnick M."/>
            <person name="Ruby J.G."/>
            <person name="Reiff S.B."/>
            <person name="Swart E.C."/>
            <person name="Gosai S."/>
            <person name="Prabakaran S."/>
            <person name="Witkowska E."/>
            <person name="Larue G.E."/>
            <person name="Fisher S."/>
            <person name="Freeman R.M."/>
            <person name="Gunawardena J."/>
            <person name="Chu W."/>
            <person name="Stover N.A."/>
            <person name="Gregory B.D."/>
            <person name="Nowacki M."/>
            <person name="Derisi J."/>
            <person name="Roy S.W."/>
            <person name="Marshall W.F."/>
            <person name="Sood P."/>
        </authorList>
    </citation>
    <scope>NUCLEOTIDE SEQUENCE [LARGE SCALE GENOMIC DNA]</scope>
    <source>
        <strain evidence="2">WM001</strain>
    </source>
</reference>
<evidence type="ECO:0000256" key="1">
    <source>
        <dbReference type="SAM" id="Coils"/>
    </source>
</evidence>
<evidence type="ECO:0000313" key="3">
    <source>
        <dbReference type="Proteomes" id="UP000187209"/>
    </source>
</evidence>
<name>A0A1R2C5Q6_9CILI</name>
<dbReference type="AlphaFoldDB" id="A0A1R2C5Q6"/>
<evidence type="ECO:0008006" key="4">
    <source>
        <dbReference type="Google" id="ProtNLM"/>
    </source>
</evidence>
<dbReference type="SUPFAM" id="SSF57903">
    <property type="entry name" value="FYVE/PHD zinc finger"/>
    <property type="match status" value="1"/>
</dbReference>
<keyword evidence="1" id="KW-0175">Coiled coil</keyword>
<gene>
    <name evidence="2" type="ORF">SteCoe_14574</name>
</gene>
<dbReference type="Gene3D" id="3.30.40.10">
    <property type="entry name" value="Zinc/RING finger domain, C3HC4 (zinc finger)"/>
    <property type="match status" value="1"/>
</dbReference>
<accession>A0A1R2C5Q6</accession>
<dbReference type="InterPro" id="IPR013083">
    <property type="entry name" value="Znf_RING/FYVE/PHD"/>
</dbReference>
<evidence type="ECO:0000313" key="2">
    <source>
        <dbReference type="EMBL" id="OMJ84348.1"/>
    </source>
</evidence>
<organism evidence="2 3">
    <name type="scientific">Stentor coeruleus</name>
    <dbReference type="NCBI Taxonomy" id="5963"/>
    <lineage>
        <taxon>Eukaryota</taxon>
        <taxon>Sar</taxon>
        <taxon>Alveolata</taxon>
        <taxon>Ciliophora</taxon>
        <taxon>Postciliodesmatophora</taxon>
        <taxon>Heterotrichea</taxon>
        <taxon>Heterotrichida</taxon>
        <taxon>Stentoridae</taxon>
        <taxon>Stentor</taxon>
    </lineage>
</organism>
<dbReference type="EMBL" id="MPUH01000272">
    <property type="protein sequence ID" value="OMJ84348.1"/>
    <property type="molecule type" value="Genomic_DNA"/>
</dbReference>